<dbReference type="Proteomes" id="UP000283431">
    <property type="component" value="Unassembled WGS sequence"/>
</dbReference>
<dbReference type="AlphaFoldDB" id="A0A413PFT7"/>
<accession>A0A413PFT7</accession>
<name>A0A413PFT7_9FIRM</name>
<evidence type="ECO:0000313" key="2">
    <source>
        <dbReference type="EMBL" id="RGZ74907.1"/>
    </source>
</evidence>
<feature type="compositionally biased region" description="Basic and acidic residues" evidence="1">
    <location>
        <begin position="72"/>
        <end position="92"/>
    </location>
</feature>
<evidence type="ECO:0000256" key="1">
    <source>
        <dbReference type="SAM" id="MobiDB-lite"/>
    </source>
</evidence>
<dbReference type="EMBL" id="QSEN01000014">
    <property type="protein sequence ID" value="RGZ74907.1"/>
    <property type="molecule type" value="Genomic_DNA"/>
</dbReference>
<reference evidence="2 3" key="1">
    <citation type="submission" date="2018-08" db="EMBL/GenBank/DDBJ databases">
        <title>A genome reference for cultivated species of the human gut microbiota.</title>
        <authorList>
            <person name="Zou Y."/>
            <person name="Xue W."/>
            <person name="Luo G."/>
        </authorList>
    </citation>
    <scope>NUCLEOTIDE SEQUENCE [LARGE SCALE GENOMIC DNA]</scope>
    <source>
        <strain evidence="2 3">AM48-7</strain>
    </source>
</reference>
<sequence>MKDKATFQNKVKVLNKLFDSGCDTEKKLQQLDMEAILKIPNITIPDMGVIMELQKNTKSGKLFSYLGGGSDEAVKNNRGNNEKKEPAMQEQR</sequence>
<comment type="caution">
    <text evidence="2">The sequence shown here is derived from an EMBL/GenBank/DDBJ whole genome shotgun (WGS) entry which is preliminary data.</text>
</comment>
<evidence type="ECO:0000313" key="3">
    <source>
        <dbReference type="Proteomes" id="UP000283431"/>
    </source>
</evidence>
<protein>
    <submittedName>
        <fullName evidence="2">Uncharacterized protein</fullName>
    </submittedName>
</protein>
<feature type="region of interest" description="Disordered" evidence="1">
    <location>
        <begin position="68"/>
        <end position="92"/>
    </location>
</feature>
<gene>
    <name evidence="2" type="ORF">DW975_08855</name>
</gene>
<proteinExistence type="predicted"/>
<organism evidence="2 3">
    <name type="scientific">Agathobacter rectalis</name>
    <dbReference type="NCBI Taxonomy" id="39491"/>
    <lineage>
        <taxon>Bacteria</taxon>
        <taxon>Bacillati</taxon>
        <taxon>Bacillota</taxon>
        <taxon>Clostridia</taxon>
        <taxon>Lachnospirales</taxon>
        <taxon>Lachnospiraceae</taxon>
        <taxon>Agathobacter</taxon>
    </lineage>
</organism>